<dbReference type="RefSeq" id="WP_055392828.1">
    <property type="nucleotide sequence ID" value="NZ_LCTZ01000002.1"/>
</dbReference>
<dbReference type="Proteomes" id="UP000050827">
    <property type="component" value="Unassembled WGS sequence"/>
</dbReference>
<dbReference type="EMBL" id="LCTZ01000002">
    <property type="protein sequence ID" value="KQC29252.1"/>
    <property type="molecule type" value="Genomic_DNA"/>
</dbReference>
<gene>
    <name evidence="2" type="ORF">AAY42_04545</name>
</gene>
<dbReference type="OrthoDB" id="1451306at2"/>
<accession>A0A0Q1BG41</accession>
<feature type="coiled-coil region" evidence="1">
    <location>
        <begin position="96"/>
        <end position="154"/>
    </location>
</feature>
<evidence type="ECO:0008006" key="4">
    <source>
        <dbReference type="Google" id="ProtNLM"/>
    </source>
</evidence>
<evidence type="ECO:0000256" key="1">
    <source>
        <dbReference type="SAM" id="Coils"/>
    </source>
</evidence>
<dbReference type="AlphaFoldDB" id="A0A0Q1BG41"/>
<name>A0A0Q1BG41_9FLAO</name>
<reference evidence="2 3" key="1">
    <citation type="submission" date="2015-04" db="EMBL/GenBank/DDBJ databases">
        <title>Complete genome of flavobacterium.</title>
        <authorList>
            <person name="Kwon Y.M."/>
            <person name="Kim S.-J."/>
        </authorList>
    </citation>
    <scope>NUCLEOTIDE SEQUENCE [LARGE SCALE GENOMIC DNA]</scope>
    <source>
        <strain evidence="2 3">DK169</strain>
    </source>
</reference>
<comment type="caution">
    <text evidence="2">The sequence shown here is derived from an EMBL/GenBank/DDBJ whole genome shotgun (WGS) entry which is preliminary data.</text>
</comment>
<organism evidence="2 3">
    <name type="scientific">Flagellimonas eckloniae</name>
    <dbReference type="NCBI Taxonomy" id="346185"/>
    <lineage>
        <taxon>Bacteria</taxon>
        <taxon>Pseudomonadati</taxon>
        <taxon>Bacteroidota</taxon>
        <taxon>Flavobacteriia</taxon>
        <taxon>Flavobacteriales</taxon>
        <taxon>Flavobacteriaceae</taxon>
        <taxon>Flagellimonas</taxon>
    </lineage>
</organism>
<keyword evidence="3" id="KW-1185">Reference proteome</keyword>
<evidence type="ECO:0000313" key="3">
    <source>
        <dbReference type="Proteomes" id="UP000050827"/>
    </source>
</evidence>
<keyword evidence="1" id="KW-0175">Coiled coil</keyword>
<dbReference type="PATRIC" id="fig|1547436.3.peg.952"/>
<protein>
    <recommendedName>
        <fullName evidence="4">DUF4890 domain-containing protein</fullName>
    </recommendedName>
</protein>
<dbReference type="STRING" id="346185.AAY42_04545"/>
<evidence type="ECO:0000313" key="2">
    <source>
        <dbReference type="EMBL" id="KQC29252.1"/>
    </source>
</evidence>
<proteinExistence type="predicted"/>
<sequence>MKRIQTNILLTALFGLLSFNSLIAQYGYGSQYGGRNGRGSTLPQVQDTPKKEEPLTVEEIVDKEMPAITETLELNPFEEAVVRTTLIKYVQQRKELRILELEPTKMREEMERLEKEQNEEMKAGLPEEKYDAYLELLKNKFKTKKKKKKKSKKDKDKS</sequence>